<name>A0A914YB64_9BILA</name>
<evidence type="ECO:0000313" key="2">
    <source>
        <dbReference type="WBParaSite" id="PSU_v2.g16000.t1"/>
    </source>
</evidence>
<evidence type="ECO:0000313" key="1">
    <source>
        <dbReference type="Proteomes" id="UP000887577"/>
    </source>
</evidence>
<dbReference type="WBParaSite" id="PSU_v2.g16000.t1">
    <property type="protein sequence ID" value="PSU_v2.g16000.t1"/>
    <property type="gene ID" value="PSU_v2.g16000"/>
</dbReference>
<dbReference type="AlphaFoldDB" id="A0A914YB64"/>
<reference evidence="2" key="1">
    <citation type="submission" date="2022-11" db="UniProtKB">
        <authorList>
            <consortium name="WormBaseParasite"/>
        </authorList>
    </citation>
    <scope>IDENTIFICATION</scope>
</reference>
<protein>
    <submittedName>
        <fullName evidence="2">Ribosomal protein S3</fullName>
    </submittedName>
</protein>
<organism evidence="1 2">
    <name type="scientific">Panagrolaimus superbus</name>
    <dbReference type="NCBI Taxonomy" id="310955"/>
    <lineage>
        <taxon>Eukaryota</taxon>
        <taxon>Metazoa</taxon>
        <taxon>Ecdysozoa</taxon>
        <taxon>Nematoda</taxon>
        <taxon>Chromadorea</taxon>
        <taxon>Rhabditida</taxon>
        <taxon>Tylenchina</taxon>
        <taxon>Panagrolaimomorpha</taxon>
        <taxon>Panagrolaimoidea</taxon>
        <taxon>Panagrolaimidae</taxon>
        <taxon>Panagrolaimus</taxon>
    </lineage>
</organism>
<sequence>MGDVNTIRNIRKSIPASLAFKNSQIEKPSDIYKPDFIKLEKAHIFCNESTVSTSPKSVVSVNSNISNKKTIRIPVLIKPPFLYRNHAAYKILSINGTIKDIKDVVSVETRMECIRIRKMCRRKPQNGSKLENSIVRIKKRILEEFHSEGKWAKDILVFEFFKIVSNVDVFKKAYCDIFICGVLNGVTRAKRERERMGGKSGRRTALTTIIELCF</sequence>
<accession>A0A914YB64</accession>
<dbReference type="Proteomes" id="UP000887577">
    <property type="component" value="Unplaced"/>
</dbReference>
<proteinExistence type="predicted"/>
<keyword evidence="1" id="KW-1185">Reference proteome</keyword>